<dbReference type="GO" id="GO:0045944">
    <property type="term" value="P:positive regulation of transcription by RNA polymerase II"/>
    <property type="evidence" value="ECO:0007669"/>
    <property type="project" value="TreeGrafter"/>
</dbReference>
<feature type="domain" description="Mediator of RNA polymerase II transcription subunit 25 von Willebrand factor type A" evidence="4">
    <location>
        <begin position="3"/>
        <end position="221"/>
    </location>
</feature>
<dbReference type="GO" id="GO:0016592">
    <property type="term" value="C:mediator complex"/>
    <property type="evidence" value="ECO:0007669"/>
    <property type="project" value="TreeGrafter"/>
</dbReference>
<feature type="compositionally biased region" description="Low complexity" evidence="3">
    <location>
        <begin position="737"/>
        <end position="761"/>
    </location>
</feature>
<evidence type="ECO:0000256" key="1">
    <source>
        <dbReference type="ARBA" id="ARBA00009102"/>
    </source>
</evidence>
<dbReference type="GeneID" id="109717344"/>
<dbReference type="RefSeq" id="XP_020098667.1">
    <property type="nucleotide sequence ID" value="XM_020243078.1"/>
</dbReference>
<evidence type="ECO:0000256" key="2">
    <source>
        <dbReference type="ARBA" id="ARBA00019694"/>
    </source>
</evidence>
<dbReference type="Proteomes" id="UP000515123">
    <property type="component" value="Linkage group 11"/>
</dbReference>
<evidence type="ECO:0000313" key="5">
    <source>
        <dbReference type="Proteomes" id="UP000515123"/>
    </source>
</evidence>
<dbReference type="GO" id="GO:0005667">
    <property type="term" value="C:transcription regulator complex"/>
    <property type="evidence" value="ECO:0007669"/>
    <property type="project" value="TreeGrafter"/>
</dbReference>
<organism evidence="5 6">
    <name type="scientific">Ananas comosus</name>
    <name type="common">Pineapple</name>
    <name type="synonym">Ananas ananas</name>
    <dbReference type="NCBI Taxonomy" id="4615"/>
    <lineage>
        <taxon>Eukaryota</taxon>
        <taxon>Viridiplantae</taxon>
        <taxon>Streptophyta</taxon>
        <taxon>Embryophyta</taxon>
        <taxon>Tracheophyta</taxon>
        <taxon>Spermatophyta</taxon>
        <taxon>Magnoliopsida</taxon>
        <taxon>Liliopsida</taxon>
        <taxon>Poales</taxon>
        <taxon>Bromeliaceae</taxon>
        <taxon>Bromelioideae</taxon>
        <taxon>Ananas</taxon>
    </lineage>
</organism>
<feature type="region of interest" description="Disordered" evidence="3">
    <location>
        <begin position="737"/>
        <end position="793"/>
    </location>
</feature>
<dbReference type="PANTHER" id="PTHR12433">
    <property type="entry name" value="MEDIATOR OF RNA POLYMERASE II TRANSCRIPTION SUBUNIT 25"/>
    <property type="match status" value="1"/>
</dbReference>
<name>A0A6P5FSI5_ANACO</name>
<protein>
    <recommendedName>
        <fullName evidence="2">Mediator of RNA polymerase II transcription subunit 25</fullName>
    </recommendedName>
</protein>
<sequence>MAERQLIVVVEGTAALGPYWSTILSDYLEKIIRSFSANELNGQKISGAGPEFAMVIFNTHGALSAFTVQRSGWTKDPDVFLRWLSGIPFIGGGFNDTATAEGLADALVMFPLPPNPSQQNHEMQKHCILVAASNPYPLPTPVYRPPPPHSENAEAPTESWLADAETTAKSFGQWSISLSVIAPKQLPKLKAIYNAGKRNPRAAEPAVDHAKNPHFLVLLSENFMEARVALTRPPNVSNVKVDGASAAPAASVAPTSSNISVNGSIMSRQALAGGNMPTATVKVEPTTIPSLVPGPTFSHLPAISNVTSQGIPTLQSSSPSPISQEMNAINDNVQEHKPLVNPVSQQLRPVGPAAANVNILNNLSQHRQMMNSTSLAGASSIGLPMHMSSMISSGMTSAAMSGISSLPGVTQNTNLGSFTSATSNMSSNSNIGIAPSLANLQGNISMGQSLSNVAQASLASGGQIGQSGIGMNQNIMSGLGTTGISSGTGPGTMIPTPGMSQQAGVHSLGMTGNSSINMPMTQHPNVQQSQSKYVKIWEGTLSGQRQGQPVFICKLEGYRSASAADTLASDWPSTMQIVRLIAQEHMNNKQYVGKADFLVFRTLNQHGFLGQLQEKKLCAVIQLPTQTLLLSVSDKAGRLIGMLFPGDMVVFKPQVSSQQQQQPQLQQQQHLQSQPQSHPHLQQQQPQQQQLPQQQMGQPQQLQQQMGQPQQMQQQQQLQQQQQQQQQQQLQQQPQLLPQQQQQQQQPPQQQQMVGPGMGQSFMQGHGRSQMMPQGKVPSQGPPTNMPGGGFLP</sequence>
<dbReference type="Pfam" id="PF11265">
    <property type="entry name" value="Med25_VWA"/>
    <property type="match status" value="1"/>
</dbReference>
<feature type="region of interest" description="Disordered" evidence="3">
    <location>
        <begin position="661"/>
        <end position="709"/>
    </location>
</feature>
<keyword evidence="5" id="KW-1185">Reference proteome</keyword>
<dbReference type="SUPFAM" id="SSF53300">
    <property type="entry name" value="vWA-like"/>
    <property type="match status" value="1"/>
</dbReference>
<dbReference type="OrthoDB" id="7690434at2759"/>
<dbReference type="AlphaFoldDB" id="A0A6P5FSI5"/>
<dbReference type="PANTHER" id="PTHR12433:SF11">
    <property type="entry name" value="MEDIATOR OF RNA POLYMERASE II TRANSCRIPTION SUBUNIT 25"/>
    <property type="match status" value="1"/>
</dbReference>
<reference evidence="5" key="1">
    <citation type="journal article" date="2015" name="Nat. Genet.">
        <title>The pineapple genome and the evolution of CAM photosynthesis.</title>
        <authorList>
            <person name="Ming R."/>
            <person name="VanBuren R."/>
            <person name="Wai C.M."/>
            <person name="Tang H."/>
            <person name="Schatz M.C."/>
            <person name="Bowers J.E."/>
            <person name="Lyons E."/>
            <person name="Wang M.L."/>
            <person name="Chen J."/>
            <person name="Biggers E."/>
            <person name="Zhang J."/>
            <person name="Huang L."/>
            <person name="Zhang L."/>
            <person name="Miao W."/>
            <person name="Zhang J."/>
            <person name="Ye Z."/>
            <person name="Miao C."/>
            <person name="Lin Z."/>
            <person name="Wang H."/>
            <person name="Zhou H."/>
            <person name="Yim W.C."/>
            <person name="Priest H.D."/>
            <person name="Zheng C."/>
            <person name="Woodhouse M."/>
            <person name="Edger P.P."/>
            <person name="Guyot R."/>
            <person name="Guo H.B."/>
            <person name="Guo H."/>
            <person name="Zheng G."/>
            <person name="Singh R."/>
            <person name="Sharma A."/>
            <person name="Min X."/>
            <person name="Zheng Y."/>
            <person name="Lee H."/>
            <person name="Gurtowski J."/>
            <person name="Sedlazeck F.J."/>
            <person name="Harkess A."/>
            <person name="McKain M.R."/>
            <person name="Liao Z."/>
            <person name="Fang J."/>
            <person name="Liu J."/>
            <person name="Zhang X."/>
            <person name="Zhang Q."/>
            <person name="Hu W."/>
            <person name="Qin Y."/>
            <person name="Wang K."/>
            <person name="Chen L.Y."/>
            <person name="Shirley N."/>
            <person name="Lin Y.R."/>
            <person name="Liu L.Y."/>
            <person name="Hernandez A.G."/>
            <person name="Wright C.L."/>
            <person name="Bulone V."/>
            <person name="Tuskan G.A."/>
            <person name="Heath K."/>
            <person name="Zee F."/>
            <person name="Moore P.H."/>
            <person name="Sunkar R."/>
            <person name="Leebens-Mack J.H."/>
            <person name="Mockler T."/>
            <person name="Bennetzen J.L."/>
            <person name="Freeling M."/>
            <person name="Sankoff D."/>
            <person name="Paterson A.H."/>
            <person name="Zhu X."/>
            <person name="Yang X."/>
            <person name="Smith J.A."/>
            <person name="Cushman J.C."/>
            <person name="Paull R.E."/>
            <person name="Yu Q."/>
        </authorList>
    </citation>
    <scope>NUCLEOTIDE SEQUENCE [LARGE SCALE GENOMIC DNA]</scope>
    <source>
        <strain evidence="5">cv. F153</strain>
    </source>
</reference>
<evidence type="ECO:0000313" key="6">
    <source>
        <dbReference type="RefSeq" id="XP_020098667.1"/>
    </source>
</evidence>
<dbReference type="InterPro" id="IPR021419">
    <property type="entry name" value="Mediator_Med25_VWA"/>
</dbReference>
<proteinExistence type="inferred from homology"/>
<evidence type="ECO:0000259" key="4">
    <source>
        <dbReference type="Pfam" id="PF11265"/>
    </source>
</evidence>
<evidence type="ECO:0000256" key="3">
    <source>
        <dbReference type="SAM" id="MobiDB-lite"/>
    </source>
</evidence>
<accession>A0A6P5FSI5</accession>
<dbReference type="InterPro" id="IPR036465">
    <property type="entry name" value="vWFA_dom_sf"/>
</dbReference>
<comment type="similarity">
    <text evidence="1">Belongs to the Mediator complex subunit 25 family.</text>
</comment>
<reference evidence="6" key="2">
    <citation type="submission" date="2025-08" db="UniProtKB">
        <authorList>
            <consortium name="RefSeq"/>
        </authorList>
    </citation>
    <scope>IDENTIFICATION</scope>
    <source>
        <tissue evidence="6">Leaf</tissue>
    </source>
</reference>
<gene>
    <name evidence="6" type="primary">LOC109717344</name>
</gene>